<comment type="caution">
    <text evidence="2">The sequence shown here is derived from an EMBL/GenBank/DDBJ whole genome shotgun (WGS) entry which is preliminary data.</text>
</comment>
<protein>
    <recommendedName>
        <fullName evidence="4">Thiamine biosynthesis protein ThiF</fullName>
    </recommendedName>
</protein>
<evidence type="ECO:0000313" key="2">
    <source>
        <dbReference type="EMBL" id="TDD69103.1"/>
    </source>
</evidence>
<dbReference type="Gene3D" id="3.40.50.720">
    <property type="entry name" value="NAD(P)-binding Rossmann-like Domain"/>
    <property type="match status" value="2"/>
</dbReference>
<accession>A0A4R5A9Z4</accession>
<organism evidence="2 3">
    <name type="scientific">Jiangella aurantiaca</name>
    <dbReference type="NCBI Taxonomy" id="2530373"/>
    <lineage>
        <taxon>Bacteria</taxon>
        <taxon>Bacillati</taxon>
        <taxon>Actinomycetota</taxon>
        <taxon>Actinomycetes</taxon>
        <taxon>Jiangellales</taxon>
        <taxon>Jiangellaceae</taxon>
        <taxon>Jiangella</taxon>
    </lineage>
</organism>
<dbReference type="EMBL" id="SMLB01000016">
    <property type="protein sequence ID" value="TDD69103.1"/>
    <property type="molecule type" value="Genomic_DNA"/>
</dbReference>
<keyword evidence="3" id="KW-1185">Reference proteome</keyword>
<reference evidence="2 3" key="1">
    <citation type="submission" date="2019-02" db="EMBL/GenBank/DDBJ databases">
        <title>Draft genome sequences of novel Actinobacteria.</title>
        <authorList>
            <person name="Sahin N."/>
            <person name="Ay H."/>
            <person name="Saygin H."/>
        </authorList>
    </citation>
    <scope>NUCLEOTIDE SEQUENCE [LARGE SCALE GENOMIC DNA]</scope>
    <source>
        <strain evidence="2 3">8K307</strain>
    </source>
</reference>
<sequence length="348" mass="36172">MRPILHPALSRTWRDESTLQVGATPGLALVVGGLSRPERAVVEAMTGAADLAALRELAAELGLGRSAADHLTELLLAAGAVVDGDRLGPADPRRQPDRSSAGLLARAPDGGDDALARRGRMRVDVHGAGRVGAQIARLLAAAGVGTVAVLDGEPVRPGDVGPGGYPPDAVGTPRRRSLDPLLRADAGRDTTAGQRPAGPSLAVLAPTGVTGREEAADLIRQGIPHLFAQVVEVTGVIGPLVLPGRSSCLRCHDLHRTARDPHWPLVLDQALRRPPPEPACDGALAAVVAGLAATQVLAHLDGYTPAAVDGTIEVTLPSGLPRRRSWTRHPRCGCGWAARDDETAQWET</sequence>
<dbReference type="InterPro" id="IPR035985">
    <property type="entry name" value="Ubiquitin-activating_enz"/>
</dbReference>
<dbReference type="SUPFAM" id="SSF69572">
    <property type="entry name" value="Activating enzymes of the ubiquitin-like proteins"/>
    <property type="match status" value="1"/>
</dbReference>
<evidence type="ECO:0008006" key="4">
    <source>
        <dbReference type="Google" id="ProtNLM"/>
    </source>
</evidence>
<name>A0A4R5A9Z4_9ACTN</name>
<gene>
    <name evidence="2" type="ORF">E1262_13855</name>
</gene>
<dbReference type="RefSeq" id="WP_132103719.1">
    <property type="nucleotide sequence ID" value="NZ_SMLB01000016.1"/>
</dbReference>
<dbReference type="Proteomes" id="UP000295217">
    <property type="component" value="Unassembled WGS sequence"/>
</dbReference>
<feature type="region of interest" description="Disordered" evidence="1">
    <location>
        <begin position="154"/>
        <end position="177"/>
    </location>
</feature>
<evidence type="ECO:0000256" key="1">
    <source>
        <dbReference type="SAM" id="MobiDB-lite"/>
    </source>
</evidence>
<feature type="region of interest" description="Disordered" evidence="1">
    <location>
        <begin position="85"/>
        <end position="112"/>
    </location>
</feature>
<proteinExistence type="predicted"/>
<evidence type="ECO:0000313" key="3">
    <source>
        <dbReference type="Proteomes" id="UP000295217"/>
    </source>
</evidence>
<dbReference type="OrthoDB" id="4426339at2"/>
<dbReference type="AlphaFoldDB" id="A0A4R5A9Z4"/>
<dbReference type="GO" id="GO:0008641">
    <property type="term" value="F:ubiquitin-like modifier activating enzyme activity"/>
    <property type="evidence" value="ECO:0007669"/>
    <property type="project" value="InterPro"/>
</dbReference>
<feature type="compositionally biased region" description="Basic and acidic residues" evidence="1">
    <location>
        <begin position="85"/>
        <end position="97"/>
    </location>
</feature>